<evidence type="ECO:0000313" key="18">
    <source>
        <dbReference type="Proteomes" id="UP000016935"/>
    </source>
</evidence>
<feature type="region of interest" description="Disordered" evidence="15">
    <location>
        <begin position="1"/>
        <end position="24"/>
    </location>
</feature>
<dbReference type="GO" id="GO:0004519">
    <property type="term" value="F:endonuclease activity"/>
    <property type="evidence" value="ECO:0007669"/>
    <property type="project" value="UniProtKB-KW"/>
</dbReference>
<proteinExistence type="inferred from homology"/>
<comment type="similarity">
    <text evidence="3">Belongs to the LCL3 family.</text>
</comment>
<dbReference type="eggNOG" id="ENOG502RZZQ">
    <property type="taxonomic scope" value="Eukaryota"/>
</dbReference>
<keyword evidence="8" id="KW-0479">Metal-binding</keyword>
<dbReference type="Gene3D" id="2.40.50.90">
    <property type="match status" value="1"/>
</dbReference>
<dbReference type="RefSeq" id="XP_008026006.1">
    <property type="nucleotide sequence ID" value="XM_008027815.1"/>
</dbReference>
<dbReference type="STRING" id="671987.R0IMY4"/>
<dbReference type="GeneID" id="19396131"/>
<evidence type="ECO:0000256" key="3">
    <source>
        <dbReference type="ARBA" id="ARBA00005435"/>
    </source>
</evidence>
<dbReference type="OrthoDB" id="430293at2759"/>
<evidence type="ECO:0000256" key="8">
    <source>
        <dbReference type="ARBA" id="ARBA00022723"/>
    </source>
</evidence>
<organism evidence="17 18">
    <name type="scientific">Exserohilum turcicum (strain 28A)</name>
    <name type="common">Northern leaf blight fungus</name>
    <name type="synonym">Setosphaeria turcica</name>
    <dbReference type="NCBI Taxonomy" id="671987"/>
    <lineage>
        <taxon>Eukaryota</taxon>
        <taxon>Fungi</taxon>
        <taxon>Dikarya</taxon>
        <taxon>Ascomycota</taxon>
        <taxon>Pezizomycotina</taxon>
        <taxon>Dothideomycetes</taxon>
        <taxon>Pleosporomycetidae</taxon>
        <taxon>Pleosporales</taxon>
        <taxon>Pleosporineae</taxon>
        <taxon>Pleosporaceae</taxon>
        <taxon>Exserohilum</taxon>
    </lineage>
</organism>
<dbReference type="SMART" id="SM00318">
    <property type="entry name" value="SNc"/>
    <property type="match status" value="1"/>
</dbReference>
<evidence type="ECO:0000256" key="9">
    <source>
        <dbReference type="ARBA" id="ARBA00022759"/>
    </source>
</evidence>
<keyword evidence="11" id="KW-0106">Calcium</keyword>
<feature type="compositionally biased region" description="Basic and acidic residues" evidence="15">
    <location>
        <begin position="253"/>
        <end position="272"/>
    </location>
</feature>
<evidence type="ECO:0000256" key="2">
    <source>
        <dbReference type="ARBA" id="ARBA00004173"/>
    </source>
</evidence>
<evidence type="ECO:0000256" key="6">
    <source>
        <dbReference type="ARBA" id="ARBA00022692"/>
    </source>
</evidence>
<dbReference type="PROSITE" id="PS50830">
    <property type="entry name" value="TNASE_3"/>
    <property type="match status" value="1"/>
</dbReference>
<protein>
    <recommendedName>
        <fullName evidence="4">Probable endonuclease LCL3</fullName>
    </recommendedName>
    <alternativeName>
        <fullName evidence="5">Probable endonuclease lcl3</fullName>
    </alternativeName>
</protein>
<dbReference type="FunFam" id="2.40.50.90:FF:000029">
    <property type="entry name" value="Probable endonuclease lcl3"/>
    <property type="match status" value="1"/>
</dbReference>
<evidence type="ECO:0000256" key="10">
    <source>
        <dbReference type="ARBA" id="ARBA00022801"/>
    </source>
</evidence>
<keyword evidence="6" id="KW-0812">Transmembrane</keyword>
<comment type="subcellular location">
    <subcellularLocation>
        <location evidence="1">Membrane</location>
        <topology evidence="1">Single-pass membrane protein</topology>
    </subcellularLocation>
    <subcellularLocation>
        <location evidence="2">Mitochondrion</location>
    </subcellularLocation>
</comment>
<dbReference type="HOGENOM" id="CLU_046484_0_1_1"/>
<dbReference type="SUPFAM" id="SSF50199">
    <property type="entry name" value="Staphylococcal nuclease"/>
    <property type="match status" value="1"/>
</dbReference>
<evidence type="ECO:0000256" key="12">
    <source>
        <dbReference type="ARBA" id="ARBA00022989"/>
    </source>
</evidence>
<feature type="domain" description="TNase-like" evidence="16">
    <location>
        <begin position="77"/>
        <end position="237"/>
    </location>
</feature>
<keyword evidence="14" id="KW-0472">Membrane</keyword>
<evidence type="ECO:0000256" key="1">
    <source>
        <dbReference type="ARBA" id="ARBA00004167"/>
    </source>
</evidence>
<dbReference type="GO" id="GO:0005739">
    <property type="term" value="C:mitochondrion"/>
    <property type="evidence" value="ECO:0007669"/>
    <property type="project" value="UniProtKB-SubCell"/>
</dbReference>
<accession>R0IMY4</accession>
<evidence type="ECO:0000256" key="5">
    <source>
        <dbReference type="ARBA" id="ARBA00014651"/>
    </source>
</evidence>
<keyword evidence="7" id="KW-0540">Nuclease</keyword>
<evidence type="ECO:0000256" key="4">
    <source>
        <dbReference type="ARBA" id="ARBA00013404"/>
    </source>
</evidence>
<evidence type="ECO:0000313" key="17">
    <source>
        <dbReference type="EMBL" id="EOA86390.1"/>
    </source>
</evidence>
<keyword evidence="10" id="KW-0378">Hydrolase</keyword>
<evidence type="ECO:0000256" key="7">
    <source>
        <dbReference type="ARBA" id="ARBA00022722"/>
    </source>
</evidence>
<reference evidence="17 18" key="2">
    <citation type="journal article" date="2013" name="PLoS Genet.">
        <title>Comparative genome structure, secondary metabolite, and effector coding capacity across Cochliobolus pathogens.</title>
        <authorList>
            <person name="Condon B.J."/>
            <person name="Leng Y."/>
            <person name="Wu D."/>
            <person name="Bushley K.E."/>
            <person name="Ohm R.A."/>
            <person name="Otillar R."/>
            <person name="Martin J."/>
            <person name="Schackwitz W."/>
            <person name="Grimwood J."/>
            <person name="MohdZainudin N."/>
            <person name="Xue C."/>
            <person name="Wang R."/>
            <person name="Manning V.A."/>
            <person name="Dhillon B."/>
            <person name="Tu Z.J."/>
            <person name="Steffenson B.J."/>
            <person name="Salamov A."/>
            <person name="Sun H."/>
            <person name="Lowry S."/>
            <person name="LaButti K."/>
            <person name="Han J."/>
            <person name="Copeland A."/>
            <person name="Lindquist E."/>
            <person name="Barry K."/>
            <person name="Schmutz J."/>
            <person name="Baker S.E."/>
            <person name="Ciuffetti L.M."/>
            <person name="Grigoriev I.V."/>
            <person name="Zhong S."/>
            <person name="Turgeon B.G."/>
        </authorList>
    </citation>
    <scope>NUCLEOTIDE SEQUENCE [LARGE SCALE GENOMIC DNA]</scope>
    <source>
        <strain evidence="18">28A</strain>
    </source>
</reference>
<dbReference type="GO" id="GO:0016787">
    <property type="term" value="F:hydrolase activity"/>
    <property type="evidence" value="ECO:0007669"/>
    <property type="project" value="UniProtKB-KW"/>
</dbReference>
<evidence type="ECO:0000256" key="14">
    <source>
        <dbReference type="ARBA" id="ARBA00023136"/>
    </source>
</evidence>
<dbReference type="AlphaFoldDB" id="R0IMY4"/>
<dbReference type="InterPro" id="IPR016071">
    <property type="entry name" value="Staphylococal_nuclease_OB-fold"/>
</dbReference>
<keyword evidence="9" id="KW-0255">Endonuclease</keyword>
<dbReference type="PANTHER" id="PTHR12302">
    <property type="entry name" value="EBNA2 BINDING PROTEIN P100"/>
    <property type="match status" value="1"/>
</dbReference>
<dbReference type="InterPro" id="IPR035437">
    <property type="entry name" value="SNase_OB-fold_sf"/>
</dbReference>
<dbReference type="GO" id="GO:0046872">
    <property type="term" value="F:metal ion binding"/>
    <property type="evidence" value="ECO:0007669"/>
    <property type="project" value="UniProtKB-KW"/>
</dbReference>
<dbReference type="PANTHER" id="PTHR12302:SF3">
    <property type="entry name" value="SERINE_THREONINE-PROTEIN KINASE 31"/>
    <property type="match status" value="1"/>
</dbReference>
<evidence type="ECO:0000256" key="11">
    <source>
        <dbReference type="ARBA" id="ARBA00022837"/>
    </source>
</evidence>
<keyword evidence="18" id="KW-1185">Reference proteome</keyword>
<evidence type="ECO:0000256" key="15">
    <source>
        <dbReference type="SAM" id="MobiDB-lite"/>
    </source>
</evidence>
<dbReference type="Proteomes" id="UP000016935">
    <property type="component" value="Unassembled WGS sequence"/>
</dbReference>
<reference evidence="17 18" key="1">
    <citation type="journal article" date="2012" name="PLoS Pathog.">
        <title>Diverse lifestyles and strategies of plant pathogenesis encoded in the genomes of eighteen Dothideomycetes fungi.</title>
        <authorList>
            <person name="Ohm R.A."/>
            <person name="Feau N."/>
            <person name="Henrissat B."/>
            <person name="Schoch C.L."/>
            <person name="Horwitz B.A."/>
            <person name="Barry K.W."/>
            <person name="Condon B.J."/>
            <person name="Copeland A.C."/>
            <person name="Dhillon B."/>
            <person name="Glaser F."/>
            <person name="Hesse C.N."/>
            <person name="Kosti I."/>
            <person name="LaButti K."/>
            <person name="Lindquist E.A."/>
            <person name="Lucas S."/>
            <person name="Salamov A.A."/>
            <person name="Bradshaw R.E."/>
            <person name="Ciuffetti L."/>
            <person name="Hamelin R.C."/>
            <person name="Kema G.H.J."/>
            <person name="Lawrence C."/>
            <person name="Scott J.A."/>
            <person name="Spatafora J.W."/>
            <person name="Turgeon B.G."/>
            <person name="de Wit P.J.G.M."/>
            <person name="Zhong S."/>
            <person name="Goodwin S.B."/>
            <person name="Grigoriev I.V."/>
        </authorList>
    </citation>
    <scope>NUCLEOTIDE SEQUENCE [LARGE SCALE GENOMIC DNA]</scope>
    <source>
        <strain evidence="18">28A</strain>
    </source>
</reference>
<feature type="region of interest" description="Disordered" evidence="15">
    <location>
        <begin position="227"/>
        <end position="272"/>
    </location>
</feature>
<name>R0IMY4_EXST2</name>
<evidence type="ECO:0000256" key="13">
    <source>
        <dbReference type="ARBA" id="ARBA00023128"/>
    </source>
</evidence>
<dbReference type="Pfam" id="PF00565">
    <property type="entry name" value="SNase"/>
    <property type="match status" value="1"/>
</dbReference>
<keyword evidence="13" id="KW-0496">Mitochondrion</keyword>
<gene>
    <name evidence="17" type="ORF">SETTUDRAFT_131198</name>
</gene>
<keyword evidence="12" id="KW-1133">Transmembrane helix</keyword>
<dbReference type="EMBL" id="KB908593">
    <property type="protein sequence ID" value="EOA86390.1"/>
    <property type="molecule type" value="Genomic_DNA"/>
</dbReference>
<evidence type="ECO:0000259" key="16">
    <source>
        <dbReference type="PROSITE" id="PS50830"/>
    </source>
</evidence>
<sequence>MRWPWSGDDDEQKESGLPSWGSAAESTDAAGSWMEPRTLIPSLVFTASMVAAARFYKSYLRRIPTVNHIKPDYFRRRSLLGQVTSVGDADNFRLYHTPGGRMAGWGWLPWKRVPTRKEDLGKQTLHIRIAGVDAPELAHWGREAQPFAKEAHDWLTGFIHHRRVRAYIYRRDQYDRVVAQVHVRKWLSKKDVGLEMLKAGLATVYEAKSGAEFGDVEEEYRAAEKKARESQVGMWAKPSMRKRLSGGPAKTLESPREYKARHSAAEKMKKAG</sequence>
<dbReference type="GO" id="GO:0016020">
    <property type="term" value="C:membrane"/>
    <property type="evidence" value="ECO:0007669"/>
    <property type="project" value="UniProtKB-SubCell"/>
</dbReference>